<accession>A0A4U5Q5S7</accession>
<dbReference type="EMBL" id="RCHU01000435">
    <property type="protein sequence ID" value="TKS05550.1"/>
    <property type="molecule type" value="Genomic_DNA"/>
</dbReference>
<sequence length="118" mass="12906">MQATSLGLSLIDRPKTPSRNGTESVLTKDYICGAQVGERKKTFVYGGINEPGRRIINEPGLIDATKVQVFAQIEMAKPRSDAMMSIQIAICSSEDSVIWNPSNQPSLLSYASESLVTW</sequence>
<proteinExistence type="predicted"/>
<comment type="caution">
    <text evidence="2">The sequence shown here is derived from an EMBL/GenBank/DDBJ whole genome shotgun (WGS) entry which is preliminary data.</text>
</comment>
<reference evidence="2" key="1">
    <citation type="submission" date="2018-10" db="EMBL/GenBank/DDBJ databases">
        <title>Population genomic analysis revealed the cold adaptation of white poplar.</title>
        <authorList>
            <person name="Liu Y.-J."/>
        </authorList>
    </citation>
    <scope>NUCLEOTIDE SEQUENCE [LARGE SCALE GENOMIC DNA]</scope>
    <source>
        <strain evidence="2">PAL-ZL1</strain>
    </source>
</reference>
<gene>
    <name evidence="2" type="ORF">D5086_0000136470</name>
</gene>
<feature type="region of interest" description="Disordered" evidence="1">
    <location>
        <begin position="1"/>
        <end position="22"/>
    </location>
</feature>
<organism evidence="2">
    <name type="scientific">Populus alba</name>
    <name type="common">White poplar</name>
    <dbReference type="NCBI Taxonomy" id="43335"/>
    <lineage>
        <taxon>Eukaryota</taxon>
        <taxon>Viridiplantae</taxon>
        <taxon>Streptophyta</taxon>
        <taxon>Embryophyta</taxon>
        <taxon>Tracheophyta</taxon>
        <taxon>Spermatophyta</taxon>
        <taxon>Magnoliopsida</taxon>
        <taxon>eudicotyledons</taxon>
        <taxon>Gunneridae</taxon>
        <taxon>Pentapetalae</taxon>
        <taxon>rosids</taxon>
        <taxon>fabids</taxon>
        <taxon>Malpighiales</taxon>
        <taxon>Salicaceae</taxon>
        <taxon>Saliceae</taxon>
        <taxon>Populus</taxon>
    </lineage>
</organism>
<evidence type="ECO:0000313" key="2">
    <source>
        <dbReference type="EMBL" id="TKS05550.1"/>
    </source>
</evidence>
<evidence type="ECO:0000256" key="1">
    <source>
        <dbReference type="SAM" id="MobiDB-lite"/>
    </source>
</evidence>
<dbReference type="AlphaFoldDB" id="A0A4U5Q5S7"/>
<protein>
    <submittedName>
        <fullName evidence="2">Uncharacterized protein</fullName>
    </submittedName>
</protein>
<name>A0A4U5Q5S7_POPAL</name>